<dbReference type="SUPFAM" id="SSF51126">
    <property type="entry name" value="Pectin lyase-like"/>
    <property type="match status" value="1"/>
</dbReference>
<feature type="active site" evidence="8">
    <location>
        <position position="265"/>
    </location>
</feature>
<keyword evidence="3" id="KW-0134">Cell wall</keyword>
<keyword evidence="10" id="KW-0732">Signal</keyword>
<reference evidence="11 12" key="1">
    <citation type="journal article" date="2015" name="Proc. Natl. Acad. Sci. U.S.A.">
        <title>The resurrection genome of Boea hygrometrica: A blueprint for survival of dehydration.</title>
        <authorList>
            <person name="Xiao L."/>
            <person name="Yang G."/>
            <person name="Zhang L."/>
            <person name="Yang X."/>
            <person name="Zhao S."/>
            <person name="Ji Z."/>
            <person name="Zhou Q."/>
            <person name="Hu M."/>
            <person name="Wang Y."/>
            <person name="Chen M."/>
            <person name="Xu Y."/>
            <person name="Jin H."/>
            <person name="Xiao X."/>
            <person name="Hu G."/>
            <person name="Bao F."/>
            <person name="Hu Y."/>
            <person name="Wan P."/>
            <person name="Li L."/>
            <person name="Deng X."/>
            <person name="Kuang T."/>
            <person name="Xiang C."/>
            <person name="Zhu J.K."/>
            <person name="Oliver M.J."/>
            <person name="He Y."/>
        </authorList>
    </citation>
    <scope>NUCLEOTIDE SEQUENCE [LARGE SCALE GENOMIC DNA]</scope>
    <source>
        <strain evidence="12">cv. XS01</strain>
    </source>
</reference>
<evidence type="ECO:0000313" key="11">
    <source>
        <dbReference type="EMBL" id="KZV54244.1"/>
    </source>
</evidence>
<dbReference type="GO" id="GO:0004650">
    <property type="term" value="F:polygalacturonase activity"/>
    <property type="evidence" value="ECO:0007669"/>
    <property type="project" value="InterPro"/>
</dbReference>
<accession>A0A2Z7D3P5</accession>
<dbReference type="SMART" id="SM00710">
    <property type="entry name" value="PbH1"/>
    <property type="match status" value="5"/>
</dbReference>
<dbReference type="InterPro" id="IPR011050">
    <property type="entry name" value="Pectin_lyase_fold/virulence"/>
</dbReference>
<evidence type="ECO:0000256" key="7">
    <source>
        <dbReference type="ARBA" id="ARBA00023316"/>
    </source>
</evidence>
<gene>
    <name evidence="11" type="ORF">F511_36196</name>
</gene>
<comment type="subcellular location">
    <subcellularLocation>
        <location evidence="1">Secreted</location>
        <location evidence="1">Cell wall</location>
    </subcellularLocation>
</comment>
<dbReference type="PANTHER" id="PTHR31375">
    <property type="match status" value="1"/>
</dbReference>
<evidence type="ECO:0000256" key="8">
    <source>
        <dbReference type="PROSITE-ProRule" id="PRU10052"/>
    </source>
</evidence>
<dbReference type="Pfam" id="PF00295">
    <property type="entry name" value="Glyco_hydro_28"/>
    <property type="match status" value="2"/>
</dbReference>
<dbReference type="InterPro" id="IPR000743">
    <property type="entry name" value="Glyco_hydro_28"/>
</dbReference>
<evidence type="ECO:0000313" key="12">
    <source>
        <dbReference type="Proteomes" id="UP000250235"/>
    </source>
</evidence>
<feature type="chain" id="PRO_5016437654" evidence="10">
    <location>
        <begin position="21"/>
        <end position="420"/>
    </location>
</feature>
<evidence type="ECO:0000256" key="10">
    <source>
        <dbReference type="SAM" id="SignalP"/>
    </source>
</evidence>
<feature type="signal peptide" evidence="10">
    <location>
        <begin position="1"/>
        <end position="20"/>
    </location>
</feature>
<evidence type="ECO:0000256" key="5">
    <source>
        <dbReference type="ARBA" id="ARBA00022801"/>
    </source>
</evidence>
<dbReference type="Gene3D" id="2.160.20.10">
    <property type="entry name" value="Single-stranded right-handed beta-helix, Pectin lyase-like"/>
    <property type="match status" value="1"/>
</dbReference>
<evidence type="ECO:0000256" key="2">
    <source>
        <dbReference type="ARBA" id="ARBA00008834"/>
    </source>
</evidence>
<dbReference type="InterPro" id="IPR012334">
    <property type="entry name" value="Pectin_lyas_fold"/>
</dbReference>
<dbReference type="Proteomes" id="UP000250235">
    <property type="component" value="Unassembled WGS sequence"/>
</dbReference>
<dbReference type="AlphaFoldDB" id="A0A2Z7D3P5"/>
<sequence>MFRFFTFALITSCIVAASLADSAIFNVLDYGAIGDGQADDTKSVSFCKAFAEAWEATCGSSSSSPTMHVPWGKAFLIHPISFKGPCKSKGVNIEIDGDVTAPSGPSEWRCGGDGCERWIHIESVDGLNVGGQGMIDGRGDKWWQAFAFEIAKSNNVTLGGGLRFKNSPRMQVVLYHLNSVRVSNVIVEAPEDSPNTDGIHVSACTDAFIDRSIVGTGNIYSCSQNSSLHMGFLVSKENETGDDCISIVDGSSFVTISNIICGPGHGISIGSLGKHGANSRVENIKVSDVVFIGTQNGARIKTWQGGKGYARNILFERILSHESRNTIVIDQFYCDHEQCGISDSAVQISNVTYRQVLGTSKGQTAVKLFCSKAVPCKNIVVEDIELVSSNDDKKATFECNNVYGRAQGRRVPNNPCLNLM</sequence>
<dbReference type="InterPro" id="IPR006626">
    <property type="entry name" value="PbH1"/>
</dbReference>
<organism evidence="11 12">
    <name type="scientific">Dorcoceras hygrometricum</name>
    <dbReference type="NCBI Taxonomy" id="472368"/>
    <lineage>
        <taxon>Eukaryota</taxon>
        <taxon>Viridiplantae</taxon>
        <taxon>Streptophyta</taxon>
        <taxon>Embryophyta</taxon>
        <taxon>Tracheophyta</taxon>
        <taxon>Spermatophyta</taxon>
        <taxon>Magnoliopsida</taxon>
        <taxon>eudicotyledons</taxon>
        <taxon>Gunneridae</taxon>
        <taxon>Pentapetalae</taxon>
        <taxon>asterids</taxon>
        <taxon>lamiids</taxon>
        <taxon>Lamiales</taxon>
        <taxon>Gesneriaceae</taxon>
        <taxon>Didymocarpoideae</taxon>
        <taxon>Trichosporeae</taxon>
        <taxon>Loxocarpinae</taxon>
        <taxon>Dorcoceras</taxon>
    </lineage>
</organism>
<keyword evidence="5 9" id="KW-0378">Hydrolase</keyword>
<dbReference type="GO" id="GO:0071555">
    <property type="term" value="P:cell wall organization"/>
    <property type="evidence" value="ECO:0007669"/>
    <property type="project" value="UniProtKB-KW"/>
</dbReference>
<name>A0A2Z7D3P5_9LAMI</name>
<keyword evidence="6 9" id="KW-0326">Glycosidase</keyword>
<keyword evidence="7" id="KW-0961">Cell wall biogenesis/degradation</keyword>
<dbReference type="OrthoDB" id="187139at2759"/>
<dbReference type="GO" id="GO:0005975">
    <property type="term" value="P:carbohydrate metabolic process"/>
    <property type="evidence" value="ECO:0007669"/>
    <property type="project" value="InterPro"/>
</dbReference>
<evidence type="ECO:0000256" key="3">
    <source>
        <dbReference type="ARBA" id="ARBA00022512"/>
    </source>
</evidence>
<evidence type="ECO:0000256" key="1">
    <source>
        <dbReference type="ARBA" id="ARBA00004191"/>
    </source>
</evidence>
<dbReference type="PROSITE" id="PS00502">
    <property type="entry name" value="POLYGALACTURONASE"/>
    <property type="match status" value="1"/>
</dbReference>
<proteinExistence type="inferred from homology"/>
<dbReference type="EMBL" id="KQ989562">
    <property type="protein sequence ID" value="KZV54244.1"/>
    <property type="molecule type" value="Genomic_DNA"/>
</dbReference>
<keyword evidence="12" id="KW-1185">Reference proteome</keyword>
<evidence type="ECO:0000256" key="6">
    <source>
        <dbReference type="ARBA" id="ARBA00023295"/>
    </source>
</evidence>
<evidence type="ECO:0000256" key="9">
    <source>
        <dbReference type="RuleBase" id="RU361169"/>
    </source>
</evidence>
<comment type="similarity">
    <text evidence="2 9">Belongs to the glycosyl hydrolase 28 family.</text>
</comment>
<evidence type="ECO:0000256" key="4">
    <source>
        <dbReference type="ARBA" id="ARBA00022525"/>
    </source>
</evidence>
<keyword evidence="4" id="KW-0964">Secreted</keyword>
<protein>
    <submittedName>
        <fullName evidence="11">Putative polygalacturonase-like</fullName>
    </submittedName>
</protein>